<reference evidence="7 9" key="1">
    <citation type="journal article" date="2012" name="Nature">
        <title>Algal genomes reveal evolutionary mosaicism and the fate of nucleomorphs.</title>
        <authorList>
            <consortium name="DOE Joint Genome Institute"/>
            <person name="Curtis B.A."/>
            <person name="Tanifuji G."/>
            <person name="Burki F."/>
            <person name="Gruber A."/>
            <person name="Irimia M."/>
            <person name="Maruyama S."/>
            <person name="Arias M.C."/>
            <person name="Ball S.G."/>
            <person name="Gile G.H."/>
            <person name="Hirakawa Y."/>
            <person name="Hopkins J.F."/>
            <person name="Kuo A."/>
            <person name="Rensing S.A."/>
            <person name="Schmutz J."/>
            <person name="Symeonidi A."/>
            <person name="Elias M."/>
            <person name="Eveleigh R.J."/>
            <person name="Herman E.K."/>
            <person name="Klute M.J."/>
            <person name="Nakayama T."/>
            <person name="Obornik M."/>
            <person name="Reyes-Prieto A."/>
            <person name="Armbrust E.V."/>
            <person name="Aves S.J."/>
            <person name="Beiko R.G."/>
            <person name="Coutinho P."/>
            <person name="Dacks J.B."/>
            <person name="Durnford D.G."/>
            <person name="Fast N.M."/>
            <person name="Green B.R."/>
            <person name="Grisdale C.J."/>
            <person name="Hempel F."/>
            <person name="Henrissat B."/>
            <person name="Hoppner M.P."/>
            <person name="Ishida K."/>
            <person name="Kim E."/>
            <person name="Koreny L."/>
            <person name="Kroth P.G."/>
            <person name="Liu Y."/>
            <person name="Malik S.B."/>
            <person name="Maier U.G."/>
            <person name="McRose D."/>
            <person name="Mock T."/>
            <person name="Neilson J.A."/>
            <person name="Onodera N.T."/>
            <person name="Poole A.M."/>
            <person name="Pritham E.J."/>
            <person name="Richards T.A."/>
            <person name="Rocap G."/>
            <person name="Roy S.W."/>
            <person name="Sarai C."/>
            <person name="Schaack S."/>
            <person name="Shirato S."/>
            <person name="Slamovits C.H."/>
            <person name="Spencer D.F."/>
            <person name="Suzuki S."/>
            <person name="Worden A.Z."/>
            <person name="Zauner S."/>
            <person name="Barry K."/>
            <person name="Bell C."/>
            <person name="Bharti A.K."/>
            <person name="Crow J.A."/>
            <person name="Grimwood J."/>
            <person name="Kramer R."/>
            <person name="Lindquist E."/>
            <person name="Lucas S."/>
            <person name="Salamov A."/>
            <person name="McFadden G.I."/>
            <person name="Lane C.E."/>
            <person name="Keeling P.J."/>
            <person name="Gray M.W."/>
            <person name="Grigoriev I.V."/>
            <person name="Archibald J.M."/>
        </authorList>
    </citation>
    <scope>NUCLEOTIDE SEQUENCE</scope>
    <source>
        <strain evidence="7 9">CCMP2712</strain>
    </source>
</reference>
<organism evidence="7">
    <name type="scientific">Guillardia theta (strain CCMP2712)</name>
    <name type="common">Cryptophyte</name>
    <dbReference type="NCBI Taxonomy" id="905079"/>
    <lineage>
        <taxon>Eukaryota</taxon>
        <taxon>Cryptophyceae</taxon>
        <taxon>Pyrenomonadales</taxon>
        <taxon>Geminigeraceae</taxon>
        <taxon>Guillardia</taxon>
    </lineage>
</organism>
<feature type="domain" description="Tyrosine specific protein phosphatases" evidence="6">
    <location>
        <begin position="188"/>
        <end position="250"/>
    </location>
</feature>
<dbReference type="EC" id="3.1.3.48" evidence="2"/>
<proteinExistence type="inferred from homology"/>
<dbReference type="KEGG" id="gtt:GUITHDRAFT_133914"/>
<dbReference type="GO" id="GO:0004725">
    <property type="term" value="F:protein tyrosine phosphatase activity"/>
    <property type="evidence" value="ECO:0007669"/>
    <property type="project" value="UniProtKB-EC"/>
</dbReference>
<dbReference type="GeneID" id="17309055"/>
<protein>
    <recommendedName>
        <fullName evidence="2">protein-tyrosine-phosphatase</fullName>
        <ecNumber evidence="2">3.1.3.48</ecNumber>
    </recommendedName>
</protein>
<dbReference type="Proteomes" id="UP000011087">
    <property type="component" value="Unassembled WGS sequence"/>
</dbReference>
<feature type="domain" description="Tyrosine-protein phosphatase" evidence="5">
    <location>
        <begin position="114"/>
        <end position="264"/>
    </location>
</feature>
<evidence type="ECO:0000256" key="3">
    <source>
        <dbReference type="ARBA" id="ARBA00022801"/>
    </source>
</evidence>
<evidence type="ECO:0000259" key="5">
    <source>
        <dbReference type="PROSITE" id="PS50054"/>
    </source>
</evidence>
<dbReference type="FunFam" id="3.90.190.10:FF:000006">
    <property type="entry name" value="Dual specificity protein phosphatase CDC14B"/>
    <property type="match status" value="1"/>
</dbReference>
<dbReference type="AlphaFoldDB" id="L1JUE7"/>
<dbReference type="RefSeq" id="XP_005839176.1">
    <property type="nucleotide sequence ID" value="XM_005839119.1"/>
</dbReference>
<dbReference type="HOGENOM" id="CLU_971304_0_0_1"/>
<dbReference type="Gene3D" id="3.90.190.10">
    <property type="entry name" value="Protein tyrosine phosphatase superfamily"/>
    <property type="match status" value="1"/>
</dbReference>
<reference evidence="9" key="2">
    <citation type="submission" date="2012-11" db="EMBL/GenBank/DDBJ databases">
        <authorList>
            <person name="Kuo A."/>
            <person name="Curtis B.A."/>
            <person name="Tanifuji G."/>
            <person name="Burki F."/>
            <person name="Gruber A."/>
            <person name="Irimia M."/>
            <person name="Maruyama S."/>
            <person name="Arias M.C."/>
            <person name="Ball S.G."/>
            <person name="Gile G.H."/>
            <person name="Hirakawa Y."/>
            <person name="Hopkins J.F."/>
            <person name="Rensing S.A."/>
            <person name="Schmutz J."/>
            <person name="Symeonidi A."/>
            <person name="Elias M."/>
            <person name="Eveleigh R.J."/>
            <person name="Herman E.K."/>
            <person name="Klute M.J."/>
            <person name="Nakayama T."/>
            <person name="Obornik M."/>
            <person name="Reyes-Prieto A."/>
            <person name="Armbrust E.V."/>
            <person name="Aves S.J."/>
            <person name="Beiko R.G."/>
            <person name="Coutinho P."/>
            <person name="Dacks J.B."/>
            <person name="Durnford D.G."/>
            <person name="Fast N.M."/>
            <person name="Green B.R."/>
            <person name="Grisdale C."/>
            <person name="Hempe F."/>
            <person name="Henrissat B."/>
            <person name="Hoppner M.P."/>
            <person name="Ishida K.-I."/>
            <person name="Kim E."/>
            <person name="Koreny L."/>
            <person name="Kroth P.G."/>
            <person name="Liu Y."/>
            <person name="Malik S.-B."/>
            <person name="Maier U.G."/>
            <person name="McRose D."/>
            <person name="Mock T."/>
            <person name="Neilson J.A."/>
            <person name="Onodera N.T."/>
            <person name="Poole A.M."/>
            <person name="Pritham E.J."/>
            <person name="Richards T.A."/>
            <person name="Rocap G."/>
            <person name="Roy S.W."/>
            <person name="Sarai C."/>
            <person name="Schaack S."/>
            <person name="Shirato S."/>
            <person name="Slamovits C.H."/>
            <person name="Spencer D.F."/>
            <person name="Suzuki S."/>
            <person name="Worden A.Z."/>
            <person name="Zauner S."/>
            <person name="Barry K."/>
            <person name="Bell C."/>
            <person name="Bharti A.K."/>
            <person name="Crow J.A."/>
            <person name="Grimwood J."/>
            <person name="Kramer R."/>
            <person name="Lindquist E."/>
            <person name="Lucas S."/>
            <person name="Salamov A."/>
            <person name="McFadden G.I."/>
            <person name="Lane C.E."/>
            <person name="Keeling P.J."/>
            <person name="Gray M.W."/>
            <person name="Grigoriev I.V."/>
            <person name="Archibald J.M."/>
        </authorList>
    </citation>
    <scope>NUCLEOTIDE SEQUENCE</scope>
    <source>
        <strain evidence="9">CCMP2712</strain>
    </source>
</reference>
<accession>L1JUE7</accession>
<evidence type="ECO:0000313" key="9">
    <source>
        <dbReference type="Proteomes" id="UP000011087"/>
    </source>
</evidence>
<dbReference type="Pfam" id="PF22784">
    <property type="entry name" value="PTP-SAK"/>
    <property type="match status" value="1"/>
</dbReference>
<evidence type="ECO:0000256" key="2">
    <source>
        <dbReference type="ARBA" id="ARBA00013064"/>
    </source>
</evidence>
<dbReference type="SUPFAM" id="SSF52799">
    <property type="entry name" value="(Phosphotyrosine protein) phosphatases II"/>
    <property type="match status" value="1"/>
</dbReference>
<sequence length="287" mass="33104">MSVSVFKKMSTDKPFREDETYHVTSEISFMGSDSSPRHFSRDQTLQTEPFLTYFPFCSDFGPLNLRMLPGVLPSSRAASYHNVGFEISVFDAWRAVEKANREGWLKPEVLDLEGPVEDIPEGSLWVDNHYVRMFHPRFYLEVFEEIRVKTVVRLNAPNYDPKFFEDADMEHVDLFCEDCSVPPTQVIFHFLQLLQRVDGMVAVHCDTGLGVAAMLVATYLISFHSFTAREAISWVRIMRPGSIIGMQQLYLEEKEKVWRDAGKRMQTRCAPDVTGIADLRIRKDDSW</sequence>
<dbReference type="PaxDb" id="55529-EKX52196"/>
<reference evidence="8" key="3">
    <citation type="submission" date="2015-06" db="UniProtKB">
        <authorList>
            <consortium name="EnsemblProtists"/>
        </authorList>
    </citation>
    <scope>IDENTIFICATION</scope>
</reference>
<dbReference type="InterPro" id="IPR050561">
    <property type="entry name" value="PTP"/>
</dbReference>
<evidence type="ECO:0000256" key="1">
    <source>
        <dbReference type="ARBA" id="ARBA00007315"/>
    </source>
</evidence>
<dbReference type="OrthoDB" id="19045at2759"/>
<keyword evidence="3" id="KW-0378">Hydrolase</keyword>
<gene>
    <name evidence="7" type="ORF">GUITHDRAFT_133914</name>
</gene>
<dbReference type="STRING" id="905079.L1JUE7"/>
<evidence type="ECO:0000259" key="6">
    <source>
        <dbReference type="PROSITE" id="PS50056"/>
    </source>
</evidence>
<comment type="similarity">
    <text evidence="1">Belongs to the protein-tyrosine phosphatase family. Non-receptor class CDC14 subfamily.</text>
</comment>
<dbReference type="PANTHER" id="PTHR23339">
    <property type="entry name" value="TYROSINE SPECIFIC PROTEIN PHOSPHATASE AND DUAL SPECIFICITY PROTEIN PHOSPHATASE"/>
    <property type="match status" value="1"/>
</dbReference>
<keyword evidence="9" id="KW-1185">Reference proteome</keyword>
<evidence type="ECO:0000256" key="4">
    <source>
        <dbReference type="ARBA" id="ARBA00022912"/>
    </source>
</evidence>
<dbReference type="EnsemblProtists" id="EKX52196">
    <property type="protein sequence ID" value="EKX52196"/>
    <property type="gene ID" value="GUITHDRAFT_133914"/>
</dbReference>
<dbReference type="InterPro" id="IPR057023">
    <property type="entry name" value="PTP-SAK"/>
</dbReference>
<dbReference type="InterPro" id="IPR000387">
    <property type="entry name" value="Tyr_Pase_dom"/>
</dbReference>
<dbReference type="PROSITE" id="PS50056">
    <property type="entry name" value="TYR_PHOSPHATASE_2"/>
    <property type="match status" value="1"/>
</dbReference>
<dbReference type="InterPro" id="IPR020422">
    <property type="entry name" value="TYR_PHOSPHATASE_DUAL_dom"/>
</dbReference>
<evidence type="ECO:0000313" key="8">
    <source>
        <dbReference type="EnsemblProtists" id="EKX52196"/>
    </source>
</evidence>
<name>L1JUE7_GUITC</name>
<keyword evidence="4" id="KW-0904">Protein phosphatase</keyword>
<dbReference type="PROSITE" id="PS50054">
    <property type="entry name" value="TYR_PHOSPHATASE_DUAL"/>
    <property type="match status" value="1"/>
</dbReference>
<dbReference type="eggNOG" id="KOG1720">
    <property type="taxonomic scope" value="Eukaryota"/>
</dbReference>
<dbReference type="InterPro" id="IPR029021">
    <property type="entry name" value="Prot-tyrosine_phosphatase-like"/>
</dbReference>
<dbReference type="EMBL" id="JH992973">
    <property type="protein sequence ID" value="EKX52196.1"/>
    <property type="molecule type" value="Genomic_DNA"/>
</dbReference>
<evidence type="ECO:0000313" key="7">
    <source>
        <dbReference type="EMBL" id="EKX52196.1"/>
    </source>
</evidence>